<dbReference type="KEGG" id="dsc:ABOD76_21960"/>
<keyword evidence="2" id="KW-0238">DNA-binding</keyword>
<feature type="domain" description="HTH gntR-type" evidence="4">
    <location>
        <begin position="9"/>
        <end position="77"/>
    </location>
</feature>
<dbReference type="Gene3D" id="1.20.120.530">
    <property type="entry name" value="GntR ligand-binding domain-like"/>
    <property type="match status" value="1"/>
</dbReference>
<organism evidence="5">
    <name type="scientific">Deinococcus sonorensis KR-87</name>
    <dbReference type="NCBI Taxonomy" id="694439"/>
    <lineage>
        <taxon>Bacteria</taxon>
        <taxon>Thermotogati</taxon>
        <taxon>Deinococcota</taxon>
        <taxon>Deinococci</taxon>
        <taxon>Deinococcales</taxon>
        <taxon>Deinococcaceae</taxon>
        <taxon>Deinococcus</taxon>
    </lineage>
</organism>
<dbReference type="SMART" id="SM00895">
    <property type="entry name" value="FCD"/>
    <property type="match status" value="1"/>
</dbReference>
<dbReference type="SUPFAM" id="SSF48008">
    <property type="entry name" value="GntR ligand-binding domain-like"/>
    <property type="match status" value="1"/>
</dbReference>
<dbReference type="InterPro" id="IPR008920">
    <property type="entry name" value="TF_FadR/GntR_C"/>
</dbReference>
<dbReference type="EMBL" id="CP158300">
    <property type="protein sequence ID" value="XBV87358.1"/>
    <property type="molecule type" value="Genomic_DNA"/>
</dbReference>
<evidence type="ECO:0000259" key="4">
    <source>
        <dbReference type="PROSITE" id="PS50949"/>
    </source>
</evidence>
<keyword evidence="3" id="KW-0804">Transcription</keyword>
<dbReference type="GO" id="GO:0003677">
    <property type="term" value="F:DNA binding"/>
    <property type="evidence" value="ECO:0007669"/>
    <property type="project" value="UniProtKB-KW"/>
</dbReference>
<dbReference type="InterPro" id="IPR036388">
    <property type="entry name" value="WH-like_DNA-bd_sf"/>
</dbReference>
<dbReference type="PRINTS" id="PR00035">
    <property type="entry name" value="HTHGNTR"/>
</dbReference>
<dbReference type="AlphaFoldDB" id="A0AAU7UF17"/>
<sequence>MTAQRVKAVKIADQVVETLQDWFRTGDLTPGMRLPPERELAARLGVSRTSLRDALRQLELLGYLDARQGNGTYVRQPDGEAMSQPFRTLVRALPQNATDLLEFRRLLEPEVAALAAERLTARGRAALQASLQRQRALPDHSALLGREDARFHDVLAQEAGNTVVLRVLETLRDLLSDVRAISLPAAGSSRTVDDHERIIQAVLAQDRDGARQAMRAHLDDVAQTYARAVEQLRSPGPHPLPDLS</sequence>
<dbReference type="InterPro" id="IPR036390">
    <property type="entry name" value="WH_DNA-bd_sf"/>
</dbReference>
<dbReference type="Pfam" id="PF07729">
    <property type="entry name" value="FCD"/>
    <property type="match status" value="1"/>
</dbReference>
<dbReference type="SMART" id="SM00345">
    <property type="entry name" value="HTH_GNTR"/>
    <property type="match status" value="1"/>
</dbReference>
<dbReference type="GO" id="GO:0003700">
    <property type="term" value="F:DNA-binding transcription factor activity"/>
    <property type="evidence" value="ECO:0007669"/>
    <property type="project" value="InterPro"/>
</dbReference>
<dbReference type="RefSeq" id="WP_350245508.1">
    <property type="nucleotide sequence ID" value="NZ_CP158300.1"/>
</dbReference>
<keyword evidence="1" id="KW-0805">Transcription regulation</keyword>
<dbReference type="InterPro" id="IPR000524">
    <property type="entry name" value="Tscrpt_reg_HTH_GntR"/>
</dbReference>
<gene>
    <name evidence="5" type="ORF">ABOD76_21960</name>
</gene>
<evidence type="ECO:0000256" key="3">
    <source>
        <dbReference type="ARBA" id="ARBA00023163"/>
    </source>
</evidence>
<dbReference type="Pfam" id="PF00392">
    <property type="entry name" value="GntR"/>
    <property type="match status" value="1"/>
</dbReference>
<name>A0AAU7UF17_9DEIO</name>
<keyword evidence="5" id="KW-0614">Plasmid</keyword>
<proteinExistence type="predicted"/>
<dbReference type="PANTHER" id="PTHR43537:SF5">
    <property type="entry name" value="UXU OPERON TRANSCRIPTIONAL REGULATOR"/>
    <property type="match status" value="1"/>
</dbReference>
<evidence type="ECO:0000256" key="2">
    <source>
        <dbReference type="ARBA" id="ARBA00023125"/>
    </source>
</evidence>
<dbReference type="Gene3D" id="1.10.10.10">
    <property type="entry name" value="Winged helix-like DNA-binding domain superfamily/Winged helix DNA-binding domain"/>
    <property type="match status" value="1"/>
</dbReference>
<dbReference type="InterPro" id="IPR011711">
    <property type="entry name" value="GntR_C"/>
</dbReference>
<protein>
    <submittedName>
        <fullName evidence="5">FadR/GntR family transcriptional regulator</fullName>
    </submittedName>
</protein>
<dbReference type="PROSITE" id="PS50949">
    <property type="entry name" value="HTH_GNTR"/>
    <property type="match status" value="1"/>
</dbReference>
<evidence type="ECO:0000313" key="5">
    <source>
        <dbReference type="EMBL" id="XBV87358.1"/>
    </source>
</evidence>
<dbReference type="SUPFAM" id="SSF46785">
    <property type="entry name" value="Winged helix' DNA-binding domain"/>
    <property type="match status" value="1"/>
</dbReference>
<evidence type="ECO:0000256" key="1">
    <source>
        <dbReference type="ARBA" id="ARBA00023015"/>
    </source>
</evidence>
<accession>A0AAU7UF17</accession>
<reference evidence="5" key="1">
    <citation type="submission" date="2024-06" db="EMBL/GenBank/DDBJ databases">
        <title>Draft Genome Sequence of Deinococcus sonorensis Type Strain KR-87, a Biofilm Producing Representative of the Genus Deinococcus.</title>
        <authorList>
            <person name="Boren L.S."/>
            <person name="Grosso R.A."/>
            <person name="Hugenberg-Cox A.N."/>
            <person name="Hill J.T.E."/>
            <person name="Albert C.M."/>
            <person name="Tuohy J.M."/>
        </authorList>
    </citation>
    <scope>NUCLEOTIDE SEQUENCE</scope>
    <source>
        <strain evidence="5">KR-87</strain>
        <plasmid evidence="5">pDson02</plasmid>
    </source>
</reference>
<dbReference type="PANTHER" id="PTHR43537">
    <property type="entry name" value="TRANSCRIPTIONAL REGULATOR, GNTR FAMILY"/>
    <property type="match status" value="1"/>
</dbReference>
<geneLocation type="plasmid" evidence="5">
    <name>pDson02</name>
</geneLocation>
<dbReference type="CDD" id="cd07377">
    <property type="entry name" value="WHTH_GntR"/>
    <property type="match status" value="1"/>
</dbReference>